<protein>
    <submittedName>
        <fullName evidence="3">Amidohydrolase</fullName>
    </submittedName>
</protein>
<proteinExistence type="predicted"/>
<gene>
    <name evidence="3" type="ORF">MTP13_05115</name>
</gene>
<dbReference type="InterPro" id="IPR032466">
    <property type="entry name" value="Metal_Hydrolase"/>
</dbReference>
<sequence>MLADAHIHLFRRGLTGGLAEGAELRGYLELAARHRIDRALVVAFEGVPETQGNSEEVLAVAAEHPWLFPTAYLDLAAPPPPGALTALVDRGFAGFSLYPSHESALLDGLTAGHRRELDEAGRVLSLNVPGEDLAPVAAFARALPRVTILLSHLGGDYGRPDRLPPGFGELVQLPNVLVKLSGLYALDPVYPHAGVADRVAATIDAVGPDRLVWGSDYAPVLSRLGEAEVFGVPDWLGERLSAAELRRVLHDTLAELLDGSGPLGAPRDGADSVRHDNFG</sequence>
<dbReference type="Gene3D" id="3.20.20.140">
    <property type="entry name" value="Metal-dependent hydrolases"/>
    <property type="match status" value="1"/>
</dbReference>
<dbReference type="RefSeq" id="WP_243570012.1">
    <property type="nucleotide sequence ID" value="NZ_CP094533.1"/>
</dbReference>
<organism evidence="3 4">
    <name type="scientific">Agromyces soli</name>
    <dbReference type="NCBI Taxonomy" id="659012"/>
    <lineage>
        <taxon>Bacteria</taxon>
        <taxon>Bacillati</taxon>
        <taxon>Actinomycetota</taxon>
        <taxon>Actinomycetes</taxon>
        <taxon>Micrococcales</taxon>
        <taxon>Microbacteriaceae</taxon>
        <taxon>Agromyces</taxon>
    </lineage>
</organism>
<evidence type="ECO:0000256" key="1">
    <source>
        <dbReference type="SAM" id="MobiDB-lite"/>
    </source>
</evidence>
<dbReference type="SUPFAM" id="SSF51556">
    <property type="entry name" value="Metallo-dependent hydrolases"/>
    <property type="match status" value="1"/>
</dbReference>
<dbReference type="InterPro" id="IPR006680">
    <property type="entry name" value="Amidohydro-rel"/>
</dbReference>
<feature type="region of interest" description="Disordered" evidence="1">
    <location>
        <begin position="260"/>
        <end position="279"/>
    </location>
</feature>
<name>A0ABY4AYH4_9MICO</name>
<accession>A0ABY4AYH4</accession>
<dbReference type="EMBL" id="CP094533">
    <property type="protein sequence ID" value="UOE27166.1"/>
    <property type="molecule type" value="Genomic_DNA"/>
</dbReference>
<dbReference type="Pfam" id="PF04909">
    <property type="entry name" value="Amidohydro_2"/>
    <property type="match status" value="1"/>
</dbReference>
<keyword evidence="4" id="KW-1185">Reference proteome</keyword>
<dbReference type="Proteomes" id="UP000831304">
    <property type="component" value="Chromosome"/>
</dbReference>
<reference evidence="3 4" key="1">
    <citation type="submission" date="2022-03" db="EMBL/GenBank/DDBJ databases">
        <title>Agromyces sp. isolated from the gut of P. brevitarsis seulensis larvae.</title>
        <authorList>
            <person name="Won M."/>
            <person name="Kwon S.-W."/>
        </authorList>
    </citation>
    <scope>NUCLEOTIDE SEQUENCE [LARGE SCALE GENOMIC DNA]</scope>
    <source>
        <strain evidence="3 4">KACC 16215</strain>
    </source>
</reference>
<evidence type="ECO:0000313" key="3">
    <source>
        <dbReference type="EMBL" id="UOE27166.1"/>
    </source>
</evidence>
<evidence type="ECO:0000313" key="4">
    <source>
        <dbReference type="Proteomes" id="UP000831304"/>
    </source>
</evidence>
<feature type="compositionally biased region" description="Basic and acidic residues" evidence="1">
    <location>
        <begin position="268"/>
        <end position="279"/>
    </location>
</feature>
<evidence type="ECO:0000259" key="2">
    <source>
        <dbReference type="Pfam" id="PF04909"/>
    </source>
</evidence>
<feature type="domain" description="Amidohydrolase-related" evidence="2">
    <location>
        <begin position="4"/>
        <end position="257"/>
    </location>
</feature>